<evidence type="ECO:0000313" key="3">
    <source>
        <dbReference type="Proteomes" id="UP000001798"/>
    </source>
</evidence>
<evidence type="ECO:0000259" key="1">
    <source>
        <dbReference type="Pfam" id="PF25534"/>
    </source>
</evidence>
<reference evidence="2 3" key="1">
    <citation type="journal article" date="2011" name="PLoS Genet.">
        <title>Genomic analysis of the necrotrophic fungal pathogens Sclerotinia sclerotiorum and Botrytis cinerea.</title>
        <authorList>
            <person name="Amselem J."/>
            <person name="Cuomo C.A."/>
            <person name="van Kan J.A."/>
            <person name="Viaud M."/>
            <person name="Benito E.P."/>
            <person name="Couloux A."/>
            <person name="Coutinho P.M."/>
            <person name="de Vries R.P."/>
            <person name="Dyer P.S."/>
            <person name="Fillinger S."/>
            <person name="Fournier E."/>
            <person name="Gout L."/>
            <person name="Hahn M."/>
            <person name="Kohn L."/>
            <person name="Lapalu N."/>
            <person name="Plummer K.M."/>
            <person name="Pradier J.M."/>
            <person name="Quevillon E."/>
            <person name="Sharon A."/>
            <person name="Simon A."/>
            <person name="ten Have A."/>
            <person name="Tudzynski B."/>
            <person name="Tudzynski P."/>
            <person name="Wincker P."/>
            <person name="Andrew M."/>
            <person name="Anthouard V."/>
            <person name="Beever R.E."/>
            <person name="Beffa R."/>
            <person name="Benoit I."/>
            <person name="Bouzid O."/>
            <person name="Brault B."/>
            <person name="Chen Z."/>
            <person name="Choquer M."/>
            <person name="Collemare J."/>
            <person name="Cotton P."/>
            <person name="Danchin E.G."/>
            <person name="Da Silva C."/>
            <person name="Gautier A."/>
            <person name="Giraud C."/>
            <person name="Giraud T."/>
            <person name="Gonzalez C."/>
            <person name="Grossetete S."/>
            <person name="Guldener U."/>
            <person name="Henrissat B."/>
            <person name="Howlett B.J."/>
            <person name="Kodira C."/>
            <person name="Kretschmer M."/>
            <person name="Lappartient A."/>
            <person name="Leroch M."/>
            <person name="Levis C."/>
            <person name="Mauceli E."/>
            <person name="Neuveglise C."/>
            <person name="Oeser B."/>
            <person name="Pearson M."/>
            <person name="Poulain J."/>
            <person name="Poussereau N."/>
            <person name="Quesneville H."/>
            <person name="Rascle C."/>
            <person name="Schumacher J."/>
            <person name="Segurens B."/>
            <person name="Sexton A."/>
            <person name="Silva E."/>
            <person name="Sirven C."/>
            <person name="Soanes D.M."/>
            <person name="Talbot N.J."/>
            <person name="Templeton M."/>
            <person name="Yandava C."/>
            <person name="Yarden O."/>
            <person name="Zeng Q."/>
            <person name="Rollins J.A."/>
            <person name="Lebrun M.H."/>
            <person name="Dickman M."/>
        </authorList>
    </citation>
    <scope>NUCLEOTIDE SEQUENCE [LARGE SCALE GENOMIC DNA]</scope>
    <source>
        <strain evidence="2 3">B05.10</strain>
    </source>
</reference>
<dbReference type="AlphaFoldDB" id="A0A384K7Y3"/>
<evidence type="ECO:0000313" key="2">
    <source>
        <dbReference type="EMBL" id="ATZ58814.1"/>
    </source>
</evidence>
<dbReference type="RefSeq" id="XP_024554026.1">
    <property type="nucleotide sequence ID" value="XM_024698209.1"/>
</dbReference>
<name>A0A384K7Y3_BOTFB</name>
<dbReference type="InterPro" id="IPR057678">
    <property type="entry name" value="DUF7918"/>
</dbReference>
<dbReference type="KEGG" id="bfu:BCIN_16g04880"/>
<reference evidence="2 3" key="2">
    <citation type="journal article" date="2012" name="Eukaryot. Cell">
        <title>Genome update of Botrytis cinerea strains B05.10 and T4.</title>
        <authorList>
            <person name="Staats M."/>
            <person name="van Kan J.A."/>
        </authorList>
    </citation>
    <scope>NUCLEOTIDE SEQUENCE [LARGE SCALE GENOMIC DNA]</scope>
    <source>
        <strain evidence="2 3">B05.10</strain>
    </source>
</reference>
<dbReference type="Proteomes" id="UP000001798">
    <property type="component" value="Chromosome 16"/>
</dbReference>
<accession>A0A384K7Y3</accession>
<reference evidence="2 3" key="3">
    <citation type="journal article" date="2017" name="Mol. Plant Pathol.">
        <title>A gapless genome sequence of the fungus Botrytis cinerea.</title>
        <authorList>
            <person name="Van Kan J.A."/>
            <person name="Stassen J.H."/>
            <person name="Mosbach A."/>
            <person name="Van Der Lee T.A."/>
            <person name="Faino L."/>
            <person name="Farmer A.D."/>
            <person name="Papasotiriou D.G."/>
            <person name="Zhou S."/>
            <person name="Seidl M.F."/>
            <person name="Cottam E."/>
            <person name="Edel D."/>
            <person name="Hahn M."/>
            <person name="Schwartz D.C."/>
            <person name="Dietrich R.A."/>
            <person name="Widdison S."/>
            <person name="Scalliet G."/>
        </authorList>
    </citation>
    <scope>NUCLEOTIDE SEQUENCE [LARGE SCALE GENOMIC DNA]</scope>
    <source>
        <strain evidence="2 3">B05.10</strain>
    </source>
</reference>
<dbReference type="GeneID" id="5431331"/>
<feature type="domain" description="DUF7918" evidence="1">
    <location>
        <begin position="18"/>
        <end position="242"/>
    </location>
</feature>
<dbReference type="EMBL" id="CP009820">
    <property type="protein sequence ID" value="ATZ58814.1"/>
    <property type="molecule type" value="Genomic_DNA"/>
</dbReference>
<sequence length="498" mass="57407">MAILKESGNEYEVQIVNAVTGQSFKEYVKLGDREKPEDREAERYITSYPGIMFKIQITLKTGFCFKPFDAVEANLYFKGQSSDCSLAVLNDPYPDHKCTKKDLRMEIACVNMSNYGKNLIGAPLVFKELQIDEKLSGQTDVVGVNPVDLGSFYVRLNRRKIAAMPNNYLSRDTATALWNAEKVDKMSFKKHGITNSIGLGQNRISTQESVVSSYKFHTSDFLTFHFTYRNLEILDRLNVVPYPPPLYYNLWGSLSDIERRFTLRELQNLRRSRRELSPSFTLKHHKPEEWRSWNDMQPSEREILFLNLQKEQSDFERGVLKENFSDLPAYRPAVLYNDGTAQQFTHPRKVAEIKRKAQGSPNAIKREMKTSYEVSNRNSKSKIIHENQIKEGSNLNHVNLPSDEPLAKRQKIAQEPTYVNTVDNVKIQKEPIDVRTLDDKTMVLTKEAALKYNLTELVDAVVQLKPSSPGADLEVSIYWEMAEEILRQTVAEFVRIRR</sequence>
<organism evidence="2 3">
    <name type="scientific">Botryotinia fuckeliana (strain B05.10)</name>
    <name type="common">Noble rot fungus</name>
    <name type="synonym">Botrytis cinerea</name>
    <dbReference type="NCBI Taxonomy" id="332648"/>
    <lineage>
        <taxon>Eukaryota</taxon>
        <taxon>Fungi</taxon>
        <taxon>Dikarya</taxon>
        <taxon>Ascomycota</taxon>
        <taxon>Pezizomycotina</taxon>
        <taxon>Leotiomycetes</taxon>
        <taxon>Helotiales</taxon>
        <taxon>Sclerotiniaceae</taxon>
        <taxon>Botrytis</taxon>
    </lineage>
</organism>
<dbReference type="VEuPathDB" id="FungiDB:Bcin16g04880"/>
<keyword evidence="3" id="KW-1185">Reference proteome</keyword>
<dbReference type="OrthoDB" id="3563612at2759"/>
<protein>
    <recommendedName>
        <fullName evidence="1">DUF7918 domain-containing protein</fullName>
    </recommendedName>
</protein>
<gene>
    <name evidence="2" type="ORF">BCIN_16g04880</name>
</gene>
<dbReference type="Pfam" id="PF25534">
    <property type="entry name" value="DUF7918"/>
    <property type="match status" value="1"/>
</dbReference>
<proteinExistence type="predicted"/>